<dbReference type="EC" id="4.2.1.1" evidence="3 8"/>
<dbReference type="SMART" id="SM01057">
    <property type="entry name" value="Carb_anhydrase"/>
    <property type="match status" value="1"/>
</dbReference>
<evidence type="ECO:0000313" key="10">
    <source>
        <dbReference type="EMBL" id="PIN97164.1"/>
    </source>
</evidence>
<dbReference type="Proteomes" id="UP000228934">
    <property type="component" value="Unassembled WGS sequence"/>
</dbReference>
<keyword evidence="5 8" id="KW-0862">Zinc</keyword>
<evidence type="ECO:0000256" key="6">
    <source>
        <dbReference type="ARBA" id="ARBA00023239"/>
    </source>
</evidence>
<dbReference type="GO" id="GO:0004089">
    <property type="term" value="F:carbonate dehydratase activity"/>
    <property type="evidence" value="ECO:0007669"/>
    <property type="project" value="UniProtKB-UniRule"/>
</dbReference>
<dbReference type="PROSITE" id="PS00162">
    <property type="entry name" value="ALPHA_CA_1"/>
    <property type="match status" value="1"/>
</dbReference>
<evidence type="ECO:0000256" key="4">
    <source>
        <dbReference type="ARBA" id="ARBA00022723"/>
    </source>
</evidence>
<evidence type="ECO:0000256" key="3">
    <source>
        <dbReference type="ARBA" id="ARBA00012925"/>
    </source>
</evidence>
<dbReference type="GO" id="GO:0005737">
    <property type="term" value="C:cytoplasm"/>
    <property type="evidence" value="ECO:0007669"/>
    <property type="project" value="TreeGrafter"/>
</dbReference>
<comment type="catalytic activity">
    <reaction evidence="7 8">
        <text>hydrogencarbonate + H(+) = CO2 + H2O</text>
        <dbReference type="Rhea" id="RHEA:10748"/>
        <dbReference type="ChEBI" id="CHEBI:15377"/>
        <dbReference type="ChEBI" id="CHEBI:15378"/>
        <dbReference type="ChEBI" id="CHEBI:16526"/>
        <dbReference type="ChEBI" id="CHEBI:17544"/>
        <dbReference type="EC" id="4.2.1.1"/>
    </reaction>
</comment>
<dbReference type="PANTHER" id="PTHR18952:SF120">
    <property type="entry name" value="CARBONIC ANHYDRASE 2"/>
    <property type="match status" value="1"/>
</dbReference>
<accession>A0A2G9P1H5</accession>
<dbReference type="GO" id="GO:0008270">
    <property type="term" value="F:zinc ion binding"/>
    <property type="evidence" value="ECO:0007669"/>
    <property type="project" value="UniProtKB-UniRule"/>
</dbReference>
<dbReference type="InterPro" id="IPR018338">
    <property type="entry name" value="Carbonic_anhydrase_a-class_CS"/>
</dbReference>
<evidence type="ECO:0000313" key="11">
    <source>
        <dbReference type="Proteomes" id="UP000228934"/>
    </source>
</evidence>
<evidence type="ECO:0000259" key="9">
    <source>
        <dbReference type="PROSITE" id="PS51144"/>
    </source>
</evidence>
<keyword evidence="11" id="KW-1185">Reference proteome</keyword>
<dbReference type="InterPro" id="IPR001148">
    <property type="entry name" value="CA_dom"/>
</dbReference>
<evidence type="ECO:0000256" key="8">
    <source>
        <dbReference type="RuleBase" id="RU367011"/>
    </source>
</evidence>
<evidence type="ECO:0000256" key="1">
    <source>
        <dbReference type="ARBA" id="ARBA00001947"/>
    </source>
</evidence>
<gene>
    <name evidence="10" type="ORF">AB205_0210600</name>
</gene>
<organism evidence="10 11">
    <name type="scientific">Aquarana catesbeiana</name>
    <name type="common">American bullfrog</name>
    <name type="synonym">Rana catesbeiana</name>
    <dbReference type="NCBI Taxonomy" id="8400"/>
    <lineage>
        <taxon>Eukaryota</taxon>
        <taxon>Metazoa</taxon>
        <taxon>Chordata</taxon>
        <taxon>Craniata</taxon>
        <taxon>Vertebrata</taxon>
        <taxon>Euteleostomi</taxon>
        <taxon>Amphibia</taxon>
        <taxon>Batrachia</taxon>
        <taxon>Anura</taxon>
        <taxon>Neobatrachia</taxon>
        <taxon>Ranoidea</taxon>
        <taxon>Ranidae</taxon>
        <taxon>Aquarana</taxon>
    </lineage>
</organism>
<dbReference type="InterPro" id="IPR023561">
    <property type="entry name" value="Carbonic_anhydrase_a-class"/>
</dbReference>
<reference evidence="11" key="1">
    <citation type="journal article" date="2017" name="Nat. Commun.">
        <title>The North American bullfrog draft genome provides insight into hormonal regulation of long noncoding RNA.</title>
        <authorList>
            <person name="Hammond S.A."/>
            <person name="Warren R.L."/>
            <person name="Vandervalk B.P."/>
            <person name="Kucuk E."/>
            <person name="Khan H."/>
            <person name="Gibb E.A."/>
            <person name="Pandoh P."/>
            <person name="Kirk H."/>
            <person name="Zhao Y."/>
            <person name="Jones M."/>
            <person name="Mungall A.J."/>
            <person name="Coope R."/>
            <person name="Pleasance S."/>
            <person name="Moore R.A."/>
            <person name="Holt R.A."/>
            <person name="Round J.M."/>
            <person name="Ohora S."/>
            <person name="Walle B.V."/>
            <person name="Veldhoen N."/>
            <person name="Helbing C.C."/>
            <person name="Birol I."/>
        </authorList>
    </citation>
    <scope>NUCLEOTIDE SEQUENCE [LARGE SCALE GENOMIC DNA]</scope>
</reference>
<evidence type="ECO:0000256" key="5">
    <source>
        <dbReference type="ARBA" id="ARBA00022833"/>
    </source>
</evidence>
<dbReference type="PANTHER" id="PTHR18952">
    <property type="entry name" value="CARBONIC ANHYDRASE"/>
    <property type="match status" value="1"/>
</dbReference>
<dbReference type="Gene3D" id="3.10.200.10">
    <property type="entry name" value="Alpha carbonic anhydrase"/>
    <property type="match status" value="1"/>
</dbReference>
<dbReference type="PROSITE" id="PS51144">
    <property type="entry name" value="ALPHA_CA_2"/>
    <property type="match status" value="1"/>
</dbReference>
<evidence type="ECO:0000256" key="7">
    <source>
        <dbReference type="ARBA" id="ARBA00048348"/>
    </source>
</evidence>
<dbReference type="Pfam" id="PF00194">
    <property type="entry name" value="Carb_anhydrase"/>
    <property type="match status" value="1"/>
</dbReference>
<comment type="function">
    <text evidence="8">Reversible hydration of carbon dioxide.</text>
</comment>
<keyword evidence="6 8" id="KW-0456">Lyase</keyword>
<protein>
    <recommendedName>
        <fullName evidence="3 8">Carbonic anhydrase</fullName>
        <ecNumber evidence="3 8">4.2.1.1</ecNumber>
    </recommendedName>
</protein>
<dbReference type="SUPFAM" id="SSF51069">
    <property type="entry name" value="Carbonic anhydrase"/>
    <property type="match status" value="1"/>
</dbReference>
<dbReference type="AlphaFoldDB" id="A0A2G9P1H5"/>
<comment type="similarity">
    <text evidence="2 8">Belongs to the alpha-carbonic anhydrase family.</text>
</comment>
<comment type="cofactor">
    <cofactor evidence="1 8">
        <name>Zn(2+)</name>
        <dbReference type="ChEBI" id="CHEBI:29105"/>
    </cofactor>
</comment>
<feature type="domain" description="Alpha-carbonic anhydrase" evidence="9">
    <location>
        <begin position="1"/>
        <end position="243"/>
    </location>
</feature>
<name>A0A2G9P1H5_AQUCT</name>
<evidence type="ECO:0000256" key="2">
    <source>
        <dbReference type="ARBA" id="ARBA00010718"/>
    </source>
</evidence>
<proteinExistence type="inferred from homology"/>
<keyword evidence="4 8" id="KW-0479">Metal-binding</keyword>
<dbReference type="OrthoDB" id="429145at2759"/>
<dbReference type="InterPro" id="IPR036398">
    <property type="entry name" value="CA_dom_sf"/>
</dbReference>
<sequence>MGVCTSSTAQCLPRQSPIDIQTRRAKYDSSLKPLFIQYDPNTSKRIINVGHCFNVEFDDSSDRSVLSEGPLTSHYRLRQFHFHWGTSDRDGSEHVIDGQTYPAELHIVHWNSQRYSSFEEATKHSDGLAVIGVLLKIGEPNPVLQNIIDNLDKVKTKNKESPFEKFNLSNLLPKERTYWTYLGSLTTSPYSECVTWVLLQEAITISSEQLQHFRGLQNEDEEFILENHRPLQPIEKRLVKSSCKHKNHKP</sequence>
<dbReference type="EMBL" id="KV922996">
    <property type="protein sequence ID" value="PIN97164.1"/>
    <property type="molecule type" value="Genomic_DNA"/>
</dbReference>